<evidence type="ECO:0000259" key="2">
    <source>
        <dbReference type="Pfam" id="PF01471"/>
    </source>
</evidence>
<gene>
    <name evidence="4" type="ORF">SAMN05443248_3563</name>
</gene>
<dbReference type="InterPro" id="IPR024408">
    <property type="entry name" value="Muramidase"/>
</dbReference>
<feature type="transmembrane region" description="Helical" evidence="1">
    <location>
        <begin position="354"/>
        <end position="372"/>
    </location>
</feature>
<keyword evidence="1" id="KW-0472">Membrane</keyword>
<accession>A0A1M5PXZ5</accession>
<protein>
    <submittedName>
        <fullName evidence="4">Putative peptidoglycan binding domain-containing protein</fullName>
    </submittedName>
</protein>
<feature type="domain" description="N-acetylmuramidase" evidence="3">
    <location>
        <begin position="24"/>
        <end position="196"/>
    </location>
</feature>
<dbReference type="InterPro" id="IPR036366">
    <property type="entry name" value="PGBDSf"/>
</dbReference>
<evidence type="ECO:0000259" key="3">
    <source>
        <dbReference type="Pfam" id="PF11860"/>
    </source>
</evidence>
<organism evidence="4 5">
    <name type="scientific">Bradyrhizobium erythrophlei</name>
    <dbReference type="NCBI Taxonomy" id="1437360"/>
    <lineage>
        <taxon>Bacteria</taxon>
        <taxon>Pseudomonadati</taxon>
        <taxon>Pseudomonadota</taxon>
        <taxon>Alphaproteobacteria</taxon>
        <taxon>Hyphomicrobiales</taxon>
        <taxon>Nitrobacteraceae</taxon>
        <taxon>Bradyrhizobium</taxon>
    </lineage>
</organism>
<proteinExistence type="predicted"/>
<feature type="domain" description="Peptidoglycan binding-like" evidence="2">
    <location>
        <begin position="218"/>
        <end position="266"/>
    </location>
</feature>
<dbReference type="Pfam" id="PF01471">
    <property type="entry name" value="PG_binding_1"/>
    <property type="match status" value="1"/>
</dbReference>
<keyword evidence="1" id="KW-0812">Transmembrane</keyword>
<dbReference type="AlphaFoldDB" id="A0A1M5PXZ5"/>
<sequence>MFSQEIIDAIMAAAKAQGWPESSLLAVVECETSGQPFEVDGHTPTLLFERHKFYSEMQKHQPSKLSKAIAAGLAIKTWSPKTQYKDEGTSANRVKLIAKAREIDEEVANRAASWGLGQTMGFNAEELKYASATAMVAELSKGIAEQIEALVREIKANHLDGYLKEKNFAAFAKGYNGAGYKQNNYDVKMRNADAAWEKRIANGDMQAKPAKSVTLVYQAKLKALNYQVGTVDGDWGDLTTGACSAFQRKQGLKITGHPDDETTAALDKATPDQARQVSQERANATAEDLKAKGSKTIAAAQKGSGVTKVLIATGAIGGAAQTGALHKAKVAVGNATGAHSFLDSVRDVAVHAAHYWWVGLIVAGVVILGCYGKVIEARLLDHQTGNNIGK</sequence>
<evidence type="ECO:0000313" key="4">
    <source>
        <dbReference type="EMBL" id="SHH06725.1"/>
    </source>
</evidence>
<dbReference type="SUPFAM" id="SSF47090">
    <property type="entry name" value="PGBD-like"/>
    <property type="match status" value="1"/>
</dbReference>
<reference evidence="4 5" key="1">
    <citation type="submission" date="2016-11" db="EMBL/GenBank/DDBJ databases">
        <authorList>
            <person name="Jaros S."/>
            <person name="Januszkiewicz K."/>
            <person name="Wedrychowicz H."/>
        </authorList>
    </citation>
    <scope>NUCLEOTIDE SEQUENCE [LARGE SCALE GENOMIC DNA]</scope>
    <source>
        <strain evidence="4 5">GAS138</strain>
    </source>
</reference>
<dbReference type="Gene3D" id="1.10.101.10">
    <property type="entry name" value="PGBD-like superfamily/PGBD"/>
    <property type="match status" value="1"/>
</dbReference>
<dbReference type="InterPro" id="IPR036365">
    <property type="entry name" value="PGBD-like_sf"/>
</dbReference>
<dbReference type="RefSeq" id="WP_079602541.1">
    <property type="nucleotide sequence ID" value="NZ_LT670817.1"/>
</dbReference>
<dbReference type="Proteomes" id="UP000189796">
    <property type="component" value="Chromosome I"/>
</dbReference>
<dbReference type="OrthoDB" id="1523598at2"/>
<evidence type="ECO:0000313" key="5">
    <source>
        <dbReference type="Proteomes" id="UP000189796"/>
    </source>
</evidence>
<dbReference type="Pfam" id="PF11860">
    <property type="entry name" value="Muramidase"/>
    <property type="match status" value="1"/>
</dbReference>
<dbReference type="InterPro" id="IPR002477">
    <property type="entry name" value="Peptidoglycan-bd-like"/>
</dbReference>
<dbReference type="EMBL" id="LT670817">
    <property type="protein sequence ID" value="SHH06725.1"/>
    <property type="molecule type" value="Genomic_DNA"/>
</dbReference>
<keyword evidence="1" id="KW-1133">Transmembrane helix</keyword>
<name>A0A1M5PXZ5_9BRAD</name>
<evidence type="ECO:0000256" key="1">
    <source>
        <dbReference type="SAM" id="Phobius"/>
    </source>
</evidence>